<dbReference type="Pfam" id="PF08818">
    <property type="entry name" value="DUF1801"/>
    <property type="match status" value="1"/>
</dbReference>
<proteinExistence type="predicted"/>
<keyword evidence="3" id="KW-1185">Reference proteome</keyword>
<sequence>MNANIPSQIQSVFDSYSETAQDRLKQLRSLIFEVAAHDDRIGPLEETLKWGQPSYLPSSSKSGTTIRIDANAKTAGNCALYVHCGTDLVARWRELYGEILHFEGNRAVIFEADKPLPTEAVKHIMAMALTYHLRS</sequence>
<dbReference type="InterPro" id="IPR014922">
    <property type="entry name" value="YdhG-like"/>
</dbReference>
<feature type="domain" description="YdhG-like" evidence="1">
    <location>
        <begin position="21"/>
        <end position="128"/>
    </location>
</feature>
<dbReference type="Proteomes" id="UP001500713">
    <property type="component" value="Unassembled WGS sequence"/>
</dbReference>
<dbReference type="SUPFAM" id="SSF159888">
    <property type="entry name" value="YdhG-like"/>
    <property type="match status" value="1"/>
</dbReference>
<evidence type="ECO:0000259" key="1">
    <source>
        <dbReference type="Pfam" id="PF08818"/>
    </source>
</evidence>
<evidence type="ECO:0000313" key="3">
    <source>
        <dbReference type="Proteomes" id="UP001500713"/>
    </source>
</evidence>
<comment type="caution">
    <text evidence="2">The sequence shown here is derived from an EMBL/GenBank/DDBJ whole genome shotgun (WGS) entry which is preliminary data.</text>
</comment>
<dbReference type="EMBL" id="BAAAEM010000002">
    <property type="protein sequence ID" value="GAA0476059.1"/>
    <property type="molecule type" value="Genomic_DNA"/>
</dbReference>
<name>A0ABP3KC12_9SPHN</name>
<dbReference type="RefSeq" id="WP_229954936.1">
    <property type="nucleotide sequence ID" value="NZ_BAAAEM010000002.1"/>
</dbReference>
<gene>
    <name evidence="2" type="ORF">GCM10009096_17250</name>
</gene>
<evidence type="ECO:0000313" key="2">
    <source>
        <dbReference type="EMBL" id="GAA0476059.1"/>
    </source>
</evidence>
<organism evidence="2 3">
    <name type="scientific">Parasphingorhabdus litoris</name>
    <dbReference type="NCBI Taxonomy" id="394733"/>
    <lineage>
        <taxon>Bacteria</taxon>
        <taxon>Pseudomonadati</taxon>
        <taxon>Pseudomonadota</taxon>
        <taxon>Alphaproteobacteria</taxon>
        <taxon>Sphingomonadales</taxon>
        <taxon>Sphingomonadaceae</taxon>
        <taxon>Parasphingorhabdus</taxon>
    </lineage>
</organism>
<protein>
    <submittedName>
        <fullName evidence="2">DUF1801 domain-containing protein</fullName>
    </submittedName>
</protein>
<reference evidence="3" key="1">
    <citation type="journal article" date="2019" name="Int. J. Syst. Evol. Microbiol.">
        <title>The Global Catalogue of Microorganisms (GCM) 10K type strain sequencing project: providing services to taxonomists for standard genome sequencing and annotation.</title>
        <authorList>
            <consortium name="The Broad Institute Genomics Platform"/>
            <consortium name="The Broad Institute Genome Sequencing Center for Infectious Disease"/>
            <person name="Wu L."/>
            <person name="Ma J."/>
        </authorList>
    </citation>
    <scope>NUCLEOTIDE SEQUENCE [LARGE SCALE GENOMIC DNA]</scope>
    <source>
        <strain evidence="3">JCM 14162</strain>
    </source>
</reference>
<accession>A0ABP3KC12</accession>